<accession>A0ABR1FLZ6</accession>
<comment type="caution">
    <text evidence="2">The sequence shown here is derived from an EMBL/GenBank/DDBJ whole genome shotgun (WGS) entry which is preliminary data.</text>
</comment>
<dbReference type="InterPro" id="IPR036249">
    <property type="entry name" value="Thioredoxin-like_sf"/>
</dbReference>
<protein>
    <submittedName>
        <fullName evidence="2">DSBA-like thioredoxin</fullName>
    </submittedName>
</protein>
<evidence type="ECO:0000313" key="3">
    <source>
        <dbReference type="Proteomes" id="UP001363151"/>
    </source>
</evidence>
<dbReference type="InterPro" id="IPR001853">
    <property type="entry name" value="DSBA-like_thioredoxin_dom"/>
</dbReference>
<dbReference type="PANTHER" id="PTHR13887:SF41">
    <property type="entry name" value="THIOREDOXIN SUPERFAMILY PROTEIN"/>
    <property type="match status" value="1"/>
</dbReference>
<reference evidence="2 3" key="1">
    <citation type="submission" date="2024-03" db="EMBL/GenBank/DDBJ databases">
        <title>Aureococcus anophagefferens CCMP1851 and Kratosvirus quantuckense: Draft genome of a second virus-susceptible host strain in the model system.</title>
        <authorList>
            <person name="Chase E."/>
            <person name="Truchon A.R."/>
            <person name="Schepens W."/>
            <person name="Wilhelm S.W."/>
        </authorList>
    </citation>
    <scope>NUCLEOTIDE SEQUENCE [LARGE SCALE GENOMIC DNA]</scope>
    <source>
        <strain evidence="2 3">CCMP1851</strain>
    </source>
</reference>
<dbReference type="PANTHER" id="PTHR13887">
    <property type="entry name" value="GLUTATHIONE S-TRANSFERASE KAPPA"/>
    <property type="match status" value="1"/>
</dbReference>
<gene>
    <name evidence="2" type="ORF">SO694_000382139</name>
</gene>
<keyword evidence="3" id="KW-1185">Reference proteome</keyword>
<evidence type="ECO:0000259" key="1">
    <source>
        <dbReference type="Pfam" id="PF01323"/>
    </source>
</evidence>
<dbReference type="Proteomes" id="UP001363151">
    <property type="component" value="Unassembled WGS sequence"/>
</dbReference>
<sequence length="176" mass="19554">MSAAVAKGTKLTVEVYSDMPSGEDYKAYNRRRWGGDGWTRSLRAKGRAVGAPFANWQTWPHTMRAHQLMMFAPHEKEHELKERLFEAVYERGENISDLETLCRIAGDAGLDTAGFRAVADTRAARDGVNRECAQASARGVQGVPFFIVHGAEDKQPIGFSGAVDPDEFEKILRQVL</sequence>
<dbReference type="SUPFAM" id="SSF52833">
    <property type="entry name" value="Thioredoxin-like"/>
    <property type="match status" value="1"/>
</dbReference>
<name>A0ABR1FLZ6_AURAN</name>
<evidence type="ECO:0000313" key="2">
    <source>
        <dbReference type="EMBL" id="KAK7233256.1"/>
    </source>
</evidence>
<organism evidence="2 3">
    <name type="scientific">Aureococcus anophagefferens</name>
    <name type="common">Harmful bloom alga</name>
    <dbReference type="NCBI Taxonomy" id="44056"/>
    <lineage>
        <taxon>Eukaryota</taxon>
        <taxon>Sar</taxon>
        <taxon>Stramenopiles</taxon>
        <taxon>Ochrophyta</taxon>
        <taxon>Pelagophyceae</taxon>
        <taxon>Pelagomonadales</taxon>
        <taxon>Pelagomonadaceae</taxon>
        <taxon>Aureococcus</taxon>
    </lineage>
</organism>
<dbReference type="Pfam" id="PF01323">
    <property type="entry name" value="DSBA"/>
    <property type="match status" value="1"/>
</dbReference>
<feature type="domain" description="DSBA-like thioredoxin" evidence="1">
    <location>
        <begin position="61"/>
        <end position="172"/>
    </location>
</feature>
<proteinExistence type="predicted"/>
<dbReference type="Gene3D" id="3.40.30.10">
    <property type="entry name" value="Glutaredoxin"/>
    <property type="match status" value="1"/>
</dbReference>
<dbReference type="EMBL" id="JBBJCI010000363">
    <property type="protein sequence ID" value="KAK7233256.1"/>
    <property type="molecule type" value="Genomic_DNA"/>
</dbReference>